<comment type="caution">
    <text evidence="7">The sequence shown here is derived from an EMBL/GenBank/DDBJ whole genome shotgun (WGS) entry which is preliminary data.</text>
</comment>
<keyword evidence="4" id="KW-0804">Transcription</keyword>
<dbReference type="Gene3D" id="3.40.1810.10">
    <property type="entry name" value="Transcription factor, MADS-box"/>
    <property type="match status" value="1"/>
</dbReference>
<protein>
    <recommendedName>
        <fullName evidence="6">MADS-box domain-containing protein</fullName>
    </recommendedName>
</protein>
<evidence type="ECO:0000256" key="4">
    <source>
        <dbReference type="ARBA" id="ARBA00023163"/>
    </source>
</evidence>
<dbReference type="OrthoDB" id="997772at2759"/>
<feature type="domain" description="MADS-box" evidence="6">
    <location>
        <begin position="1"/>
        <end position="42"/>
    </location>
</feature>
<keyword evidence="8" id="KW-1185">Reference proteome</keyword>
<name>A0A7J9H2R2_9ROSI</name>
<reference evidence="7 8" key="1">
    <citation type="journal article" date="2019" name="Genome Biol. Evol.">
        <title>Insights into the evolution of the New World diploid cottons (Gossypium, subgenus Houzingenia) based on genome sequencing.</title>
        <authorList>
            <person name="Grover C.E."/>
            <person name="Arick M.A. 2nd"/>
            <person name="Thrash A."/>
            <person name="Conover J.L."/>
            <person name="Sanders W.S."/>
            <person name="Peterson D.G."/>
            <person name="Frelichowski J.E."/>
            <person name="Scheffler J.A."/>
            <person name="Scheffler B.E."/>
            <person name="Wendel J.F."/>
        </authorList>
    </citation>
    <scope>NUCLEOTIDE SEQUENCE [LARGE SCALE GENOMIC DNA]</scope>
    <source>
        <strain evidence="7">0</strain>
        <tissue evidence="7">Leaf</tissue>
    </source>
</reference>
<dbReference type="Pfam" id="PF00319">
    <property type="entry name" value="SRF-TF"/>
    <property type="match status" value="1"/>
</dbReference>
<keyword evidence="2" id="KW-0805">Transcription regulation</keyword>
<dbReference type="InterPro" id="IPR002100">
    <property type="entry name" value="TF_MADSbox"/>
</dbReference>
<organism evidence="7 8">
    <name type="scientific">Gossypium harknessii</name>
    <dbReference type="NCBI Taxonomy" id="34285"/>
    <lineage>
        <taxon>Eukaryota</taxon>
        <taxon>Viridiplantae</taxon>
        <taxon>Streptophyta</taxon>
        <taxon>Embryophyta</taxon>
        <taxon>Tracheophyta</taxon>
        <taxon>Spermatophyta</taxon>
        <taxon>Magnoliopsida</taxon>
        <taxon>eudicotyledons</taxon>
        <taxon>Gunneridae</taxon>
        <taxon>Pentapetalae</taxon>
        <taxon>rosids</taxon>
        <taxon>malvids</taxon>
        <taxon>Malvales</taxon>
        <taxon>Malvaceae</taxon>
        <taxon>Malvoideae</taxon>
        <taxon>Gossypium</taxon>
    </lineage>
</organism>
<evidence type="ECO:0000256" key="5">
    <source>
        <dbReference type="ARBA" id="ARBA00023242"/>
    </source>
</evidence>
<evidence type="ECO:0000256" key="3">
    <source>
        <dbReference type="ARBA" id="ARBA00023125"/>
    </source>
</evidence>
<dbReference type="GO" id="GO:0005634">
    <property type="term" value="C:nucleus"/>
    <property type="evidence" value="ECO:0007669"/>
    <property type="project" value="UniProtKB-SubCell"/>
</dbReference>
<dbReference type="InterPro" id="IPR036879">
    <property type="entry name" value="TF_MADSbox_sf"/>
</dbReference>
<dbReference type="GO" id="GO:0003677">
    <property type="term" value="F:DNA binding"/>
    <property type="evidence" value="ECO:0007669"/>
    <property type="project" value="UniProtKB-KW"/>
</dbReference>
<dbReference type="GO" id="GO:0046983">
    <property type="term" value="F:protein dimerization activity"/>
    <property type="evidence" value="ECO:0007669"/>
    <property type="project" value="InterPro"/>
</dbReference>
<evidence type="ECO:0000256" key="1">
    <source>
        <dbReference type="ARBA" id="ARBA00004123"/>
    </source>
</evidence>
<gene>
    <name evidence="7" type="ORF">Gohar_014288</name>
</gene>
<dbReference type="AlphaFoldDB" id="A0A7J9H2R2"/>
<sequence>MLARIPNDSARRACLKKKRLGLMKKMSELTILYGGNTYHVIYCLDEGELILWSSHNEIKQLRKLQRRNNEVEMDHLMHQFEQGKGFDEFNNEHTIGDIVAQDNLGLLPGHTLGGKSDVGVPLYGYLRGTTTDMGQQLLGFKPFGSGAIENGLPRGSTIGSSTIFGAFGNNIRMGGNGEFRGAGKSFGLLKWKICF</sequence>
<proteinExistence type="predicted"/>
<dbReference type="PROSITE" id="PS50066">
    <property type="entry name" value="MADS_BOX_2"/>
    <property type="match status" value="1"/>
</dbReference>
<comment type="subcellular location">
    <subcellularLocation>
        <location evidence="1">Nucleus</location>
    </subcellularLocation>
</comment>
<evidence type="ECO:0000256" key="2">
    <source>
        <dbReference type="ARBA" id="ARBA00023015"/>
    </source>
</evidence>
<dbReference type="Proteomes" id="UP000593560">
    <property type="component" value="Unassembled WGS sequence"/>
</dbReference>
<keyword evidence="5" id="KW-0539">Nucleus</keyword>
<accession>A0A7J9H2R2</accession>
<keyword evidence="3" id="KW-0238">DNA-binding</keyword>
<evidence type="ECO:0000313" key="8">
    <source>
        <dbReference type="Proteomes" id="UP000593560"/>
    </source>
</evidence>
<dbReference type="SUPFAM" id="SSF55455">
    <property type="entry name" value="SRF-like"/>
    <property type="match status" value="1"/>
</dbReference>
<dbReference type="EMBL" id="JABFAD010000007">
    <property type="protein sequence ID" value="MBA0804137.1"/>
    <property type="molecule type" value="Genomic_DNA"/>
</dbReference>
<evidence type="ECO:0000313" key="7">
    <source>
        <dbReference type="EMBL" id="MBA0804137.1"/>
    </source>
</evidence>
<evidence type="ECO:0000259" key="6">
    <source>
        <dbReference type="PROSITE" id="PS50066"/>
    </source>
</evidence>